<evidence type="ECO:0000313" key="3">
    <source>
        <dbReference type="EMBL" id="CCA23282.1"/>
    </source>
</evidence>
<gene>
    <name evidence="2" type="primary">AlNc14C84G5407</name>
    <name evidence="3" type="synonym">AlNc14C188G8373</name>
    <name evidence="2" type="ORF">ALNC14_061480</name>
    <name evidence="3" type="ORF">ALNC14_094250</name>
</gene>
<sequence length="298" mass="34438">MITIQLTFLHNIEAPVVQQSTHQDENPPEWNEQTHVSTNRWPPVNAFYRMCEQRAVWQLVTFLMIAMAASRYNFERGVDVLKQLSHLRPSSELFGNAFRMLVNLATMFAWESWWINASWRCTVLMTILVCSVLEIIRFMAILYVDSARNEYFYYTIYSFFGIGDAILIIFTFIPVTEIAEFGLEGATSGLFASFRSIMGTSVRTICKKISHLEYFATISKKSISHICLLFWFVTIIQSGVCFAIPLLPRQKLDAQQLRAYGGYSHKAFIFLCISFVSTFVIATYLNIHSIYGILHNWY</sequence>
<feature type="transmembrane region" description="Helical" evidence="1">
    <location>
        <begin position="122"/>
        <end position="144"/>
    </location>
</feature>
<reference evidence="2" key="1">
    <citation type="journal article" date="2011" name="PLoS Biol.">
        <title>Gene gain and loss during evolution of obligate parasitism in the white rust pathogen of Arabidopsis thaliana.</title>
        <authorList>
            <person name="Kemen E."/>
            <person name="Gardiner A."/>
            <person name="Schultz-Larsen T."/>
            <person name="Kemen A.C."/>
            <person name="Balmuth A.L."/>
            <person name="Robert-Seilaniantz A."/>
            <person name="Bailey K."/>
            <person name="Holub E."/>
            <person name="Studholme D.J."/>
            <person name="Maclean D."/>
            <person name="Jones J.D."/>
        </authorList>
    </citation>
    <scope>NUCLEOTIDE SEQUENCE</scope>
</reference>
<organism evidence="2">
    <name type="scientific">Albugo laibachii Nc14</name>
    <dbReference type="NCBI Taxonomy" id="890382"/>
    <lineage>
        <taxon>Eukaryota</taxon>
        <taxon>Sar</taxon>
        <taxon>Stramenopiles</taxon>
        <taxon>Oomycota</taxon>
        <taxon>Peronosporomycetes</taxon>
        <taxon>Albuginales</taxon>
        <taxon>Albuginaceae</taxon>
        <taxon>Albugo</taxon>
    </lineage>
</organism>
<feature type="transmembrane region" description="Helical" evidence="1">
    <location>
        <begin position="151"/>
        <end position="173"/>
    </location>
</feature>
<dbReference type="AlphaFoldDB" id="F0WFM3"/>
<keyword evidence="1" id="KW-1133">Transmembrane helix</keyword>
<evidence type="ECO:0000256" key="1">
    <source>
        <dbReference type="SAM" id="Phobius"/>
    </source>
</evidence>
<reference evidence="2" key="2">
    <citation type="submission" date="2011-02" db="EMBL/GenBank/DDBJ databases">
        <authorList>
            <person name="MacLean D."/>
        </authorList>
    </citation>
    <scope>NUCLEOTIDE SEQUENCE</scope>
</reference>
<name>F0WFM3_9STRA</name>
<feature type="transmembrane region" description="Helical" evidence="1">
    <location>
        <begin position="267"/>
        <end position="287"/>
    </location>
</feature>
<keyword evidence="1" id="KW-0472">Membrane</keyword>
<dbReference type="HOGENOM" id="CLU_935129_0_0_1"/>
<proteinExistence type="predicted"/>
<dbReference type="EMBL" id="FR824129">
    <property type="protein sequence ID" value="CCA20005.1"/>
    <property type="molecule type" value="Genomic_DNA"/>
</dbReference>
<dbReference type="EMBL" id="FR824233">
    <property type="protein sequence ID" value="CCA23282.1"/>
    <property type="molecule type" value="Genomic_DNA"/>
</dbReference>
<protein>
    <submittedName>
        <fullName evidence="2">Transmembrane protein putative</fullName>
    </submittedName>
</protein>
<feature type="transmembrane region" description="Helical" evidence="1">
    <location>
        <begin position="55"/>
        <end position="72"/>
    </location>
</feature>
<accession>F0WFM3</accession>
<keyword evidence="1 2" id="KW-0812">Transmembrane</keyword>
<evidence type="ECO:0000313" key="2">
    <source>
        <dbReference type="EMBL" id="CCA20005.1"/>
    </source>
</evidence>
<feature type="transmembrane region" description="Helical" evidence="1">
    <location>
        <begin position="226"/>
        <end position="247"/>
    </location>
</feature>